<keyword evidence="3 6" id="KW-0540">Nuclease</keyword>
<keyword evidence="4 6" id="KW-0255">Endonuclease</keyword>
<evidence type="ECO:0000256" key="1">
    <source>
        <dbReference type="ARBA" id="ARBA00022517"/>
    </source>
</evidence>
<dbReference type="InterPro" id="IPR036389">
    <property type="entry name" value="RNase_III_sf"/>
</dbReference>
<dbReference type="InterPro" id="IPR000999">
    <property type="entry name" value="RNase_III_dom"/>
</dbReference>
<dbReference type="AlphaFoldDB" id="A0A366IFI6"/>
<dbReference type="PIRSF" id="PIRSF005520">
    <property type="entry name" value="UCP005520"/>
    <property type="match status" value="1"/>
</dbReference>
<keyword evidence="9" id="KW-1185">Reference proteome</keyword>
<dbReference type="Proteomes" id="UP000253490">
    <property type="component" value="Unassembled WGS sequence"/>
</dbReference>
<name>A0A366IFI6_9FIRM</name>
<dbReference type="HAMAP" id="MF_01468">
    <property type="entry name" value="RNase_Mini_III"/>
    <property type="match status" value="1"/>
</dbReference>
<proteinExistence type="inferred from homology"/>
<comment type="subunit">
    <text evidence="6">Homodimer.</text>
</comment>
<keyword evidence="6" id="KW-0963">Cytoplasm</keyword>
<comment type="caution">
    <text evidence="8">The sequence shown here is derived from an EMBL/GenBank/DDBJ whole genome shotgun (WGS) entry which is preliminary data.</text>
</comment>
<keyword evidence="2 6" id="KW-0698">rRNA processing</keyword>
<evidence type="ECO:0000313" key="8">
    <source>
        <dbReference type="EMBL" id="RBP70142.1"/>
    </source>
</evidence>
<keyword evidence="5 6" id="KW-0378">Hydrolase</keyword>
<dbReference type="PANTHER" id="PTHR34276:SF1">
    <property type="entry name" value="MINI-RIBONUCLEASE 3"/>
    <property type="match status" value="1"/>
</dbReference>
<feature type="domain" description="RNase III" evidence="7">
    <location>
        <begin position="30"/>
        <end position="126"/>
    </location>
</feature>
<dbReference type="Pfam" id="PF00636">
    <property type="entry name" value="Ribonuclease_3"/>
    <property type="match status" value="1"/>
</dbReference>
<evidence type="ECO:0000256" key="3">
    <source>
        <dbReference type="ARBA" id="ARBA00022722"/>
    </source>
</evidence>
<dbReference type="PANTHER" id="PTHR34276">
    <property type="entry name" value="MINI-RIBONUCLEASE 3"/>
    <property type="match status" value="1"/>
</dbReference>
<protein>
    <recommendedName>
        <fullName evidence="6">Mini-ribonuclease 3</fullName>
        <shortName evidence="6">Mini-3</shortName>
        <shortName evidence="6">Mini-RNase 3</shortName>
        <ecNumber evidence="6">3.1.26.-</ecNumber>
    </recommendedName>
    <alternativeName>
        <fullName evidence="6">Mini-RNase III</fullName>
        <shortName evidence="6">Mini-III</shortName>
    </alternativeName>
</protein>
<dbReference type="GO" id="GO:0004525">
    <property type="term" value="F:ribonuclease III activity"/>
    <property type="evidence" value="ECO:0007669"/>
    <property type="project" value="InterPro"/>
</dbReference>
<evidence type="ECO:0000259" key="7">
    <source>
        <dbReference type="Pfam" id="PF00636"/>
    </source>
</evidence>
<dbReference type="RefSeq" id="WP_341457112.1">
    <property type="nucleotide sequence ID" value="NZ_QNRX01000001.1"/>
</dbReference>
<feature type="active site" evidence="6">
    <location>
        <position position="36"/>
    </location>
</feature>
<dbReference type="GO" id="GO:0019843">
    <property type="term" value="F:rRNA binding"/>
    <property type="evidence" value="ECO:0007669"/>
    <property type="project" value="UniProtKB-UniRule"/>
</dbReference>
<dbReference type="Gene3D" id="1.10.1520.10">
    <property type="entry name" value="Ribonuclease III domain"/>
    <property type="match status" value="1"/>
</dbReference>
<dbReference type="GO" id="GO:0005737">
    <property type="term" value="C:cytoplasm"/>
    <property type="evidence" value="ECO:0007669"/>
    <property type="project" value="UniProtKB-SubCell"/>
</dbReference>
<dbReference type="SUPFAM" id="SSF69065">
    <property type="entry name" value="RNase III domain-like"/>
    <property type="match status" value="1"/>
</dbReference>
<reference evidence="8 9" key="1">
    <citation type="submission" date="2018-06" db="EMBL/GenBank/DDBJ databases">
        <title>Genomic Encyclopedia of Type Strains, Phase IV (KMG-IV): sequencing the most valuable type-strain genomes for metagenomic binning, comparative biology and taxonomic classification.</title>
        <authorList>
            <person name="Goeker M."/>
        </authorList>
    </citation>
    <scope>NUCLEOTIDE SEQUENCE [LARGE SCALE GENOMIC DNA]</scope>
    <source>
        <strain evidence="8 9">DSM 22112</strain>
    </source>
</reference>
<organism evidence="8 9">
    <name type="scientific">Alkalibaculum bacchi</name>
    <dbReference type="NCBI Taxonomy" id="645887"/>
    <lineage>
        <taxon>Bacteria</taxon>
        <taxon>Bacillati</taxon>
        <taxon>Bacillota</taxon>
        <taxon>Clostridia</taxon>
        <taxon>Eubacteriales</taxon>
        <taxon>Eubacteriaceae</taxon>
        <taxon>Alkalibaculum</taxon>
    </lineage>
</organism>
<dbReference type="GO" id="GO:0006364">
    <property type="term" value="P:rRNA processing"/>
    <property type="evidence" value="ECO:0007669"/>
    <property type="project" value="UniProtKB-UniRule"/>
</dbReference>
<accession>A0A366IFI6</accession>
<comment type="cofactor">
    <cofactor evidence="6">
        <name>Mg(2+)</name>
        <dbReference type="ChEBI" id="CHEBI:18420"/>
    </cofactor>
</comment>
<dbReference type="EC" id="3.1.26.-" evidence="6"/>
<evidence type="ECO:0000256" key="6">
    <source>
        <dbReference type="HAMAP-Rule" id="MF_01468"/>
    </source>
</evidence>
<evidence type="ECO:0000256" key="5">
    <source>
        <dbReference type="ARBA" id="ARBA00022801"/>
    </source>
</evidence>
<comment type="subcellular location">
    <subcellularLocation>
        <location evidence="6">Cytoplasm</location>
    </subcellularLocation>
</comment>
<keyword evidence="6" id="KW-0699">rRNA-binding</keyword>
<comment type="function">
    <text evidence="6">Involved in correct processing of both the 5' and 3' ends of 23S rRNA precursor. Processes 30S rRNA precursor transcript even in absence of ribonuclease 3 (Rnc); Rnc processes 30S rRNA into smaller rRNA precursors.</text>
</comment>
<keyword evidence="1 6" id="KW-0690">Ribosome biogenesis</keyword>
<dbReference type="InterPro" id="IPR008226">
    <property type="entry name" value="Mini3_fam"/>
</dbReference>
<gene>
    <name evidence="6" type="primary">mrnC</name>
    <name evidence="8" type="ORF">DES36_101197</name>
</gene>
<dbReference type="EMBL" id="QNRX01000001">
    <property type="protein sequence ID" value="RBP70142.1"/>
    <property type="molecule type" value="Genomic_DNA"/>
</dbReference>
<keyword evidence="6" id="KW-0460">Magnesium</keyword>
<evidence type="ECO:0000256" key="2">
    <source>
        <dbReference type="ARBA" id="ARBA00022552"/>
    </source>
</evidence>
<keyword evidence="6" id="KW-0694">RNA-binding</keyword>
<comment type="similarity">
    <text evidence="6">Belongs to the MrnC RNase family.</text>
</comment>
<sequence>MEENLENQDCFDLFSKNLSLKEVKAMNPLTLAYIGDAVYEICIRKYLVLKHPIKVNELNKKCIKFVKATAQKSVVNAIEGELTEEEIRIIKRGRNSSPKTVPKHTQLIDYKLATGFEALLGYLYLLGDQKRLEYIIEQAIKITLADSI</sequence>
<evidence type="ECO:0000313" key="9">
    <source>
        <dbReference type="Proteomes" id="UP000253490"/>
    </source>
</evidence>
<evidence type="ECO:0000256" key="4">
    <source>
        <dbReference type="ARBA" id="ARBA00022759"/>
    </source>
</evidence>